<comment type="caution">
    <text evidence="1">The sequence shown here is derived from an EMBL/GenBank/DDBJ whole genome shotgun (WGS) entry which is preliminary data.</text>
</comment>
<protein>
    <recommendedName>
        <fullName evidence="3">Core-binding (CB) domain-containing protein</fullName>
    </recommendedName>
</protein>
<dbReference type="Proteomes" id="UP000275408">
    <property type="component" value="Unassembled WGS sequence"/>
</dbReference>
<accession>A0A3M6TKK6</accession>
<dbReference type="EMBL" id="RCHS01003437">
    <property type="protein sequence ID" value="RMX41831.1"/>
    <property type="molecule type" value="Genomic_DNA"/>
</dbReference>
<dbReference type="AlphaFoldDB" id="A0A3M6TKK6"/>
<keyword evidence="2" id="KW-1185">Reference proteome</keyword>
<name>A0A3M6TKK6_POCDA</name>
<evidence type="ECO:0000313" key="2">
    <source>
        <dbReference type="Proteomes" id="UP000275408"/>
    </source>
</evidence>
<proteinExistence type="predicted"/>
<gene>
    <name evidence="1" type="ORF">pdam_00012468</name>
</gene>
<reference evidence="1 2" key="1">
    <citation type="journal article" date="2018" name="Sci. Rep.">
        <title>Comparative analysis of the Pocillopora damicornis genome highlights role of immune system in coral evolution.</title>
        <authorList>
            <person name="Cunning R."/>
            <person name="Bay R.A."/>
            <person name="Gillette P."/>
            <person name="Baker A.C."/>
            <person name="Traylor-Knowles N."/>
        </authorList>
    </citation>
    <scope>NUCLEOTIDE SEQUENCE [LARGE SCALE GENOMIC DNA]</scope>
    <source>
        <strain evidence="1">RSMAS</strain>
        <tissue evidence="1">Whole animal</tissue>
    </source>
</reference>
<evidence type="ECO:0008006" key="3">
    <source>
        <dbReference type="Google" id="ProtNLM"/>
    </source>
</evidence>
<sequence>MRKPAQQHGKKVSKLLKVVDDKCDLTSLFDDHLINQKFLEDYAKKEYLPKTTENYLMSLRHFYSFSLPEKLGITVSKKKTKSAGGHHHFARTCAKRH</sequence>
<evidence type="ECO:0000313" key="1">
    <source>
        <dbReference type="EMBL" id="RMX41831.1"/>
    </source>
</evidence>
<organism evidence="1 2">
    <name type="scientific">Pocillopora damicornis</name>
    <name type="common">Cauliflower coral</name>
    <name type="synonym">Millepora damicornis</name>
    <dbReference type="NCBI Taxonomy" id="46731"/>
    <lineage>
        <taxon>Eukaryota</taxon>
        <taxon>Metazoa</taxon>
        <taxon>Cnidaria</taxon>
        <taxon>Anthozoa</taxon>
        <taxon>Hexacorallia</taxon>
        <taxon>Scleractinia</taxon>
        <taxon>Astrocoeniina</taxon>
        <taxon>Pocilloporidae</taxon>
        <taxon>Pocillopora</taxon>
    </lineage>
</organism>